<organism evidence="1 2">
    <name type="scientific">Heterorhabditis bacteriophora</name>
    <name type="common">Entomopathogenic nematode worm</name>
    <dbReference type="NCBI Taxonomy" id="37862"/>
    <lineage>
        <taxon>Eukaryota</taxon>
        <taxon>Metazoa</taxon>
        <taxon>Ecdysozoa</taxon>
        <taxon>Nematoda</taxon>
        <taxon>Chromadorea</taxon>
        <taxon>Rhabditida</taxon>
        <taxon>Rhabditina</taxon>
        <taxon>Rhabditomorpha</taxon>
        <taxon>Strongyloidea</taxon>
        <taxon>Heterorhabditidae</taxon>
        <taxon>Heterorhabditis</taxon>
    </lineage>
</organism>
<evidence type="ECO:0000313" key="1">
    <source>
        <dbReference type="Proteomes" id="UP000095283"/>
    </source>
</evidence>
<sequence>MGNSLCCLRYRERKFGYSRRLEYLGGGAYGNVVTTTTSINNLKNSFRHTVN</sequence>
<name>A0A1I7X9V1_HETBA</name>
<proteinExistence type="predicted"/>
<accession>A0A1I7X9V1</accession>
<protein>
    <submittedName>
        <fullName evidence="2">Protein kinase domain-containing protein</fullName>
    </submittedName>
</protein>
<dbReference type="AlphaFoldDB" id="A0A1I7X9V1"/>
<dbReference type="Proteomes" id="UP000095283">
    <property type="component" value="Unplaced"/>
</dbReference>
<reference evidence="2" key="1">
    <citation type="submission" date="2016-11" db="UniProtKB">
        <authorList>
            <consortium name="WormBaseParasite"/>
        </authorList>
    </citation>
    <scope>IDENTIFICATION</scope>
</reference>
<keyword evidence="1" id="KW-1185">Reference proteome</keyword>
<dbReference type="WBParaSite" id="Hba_14457">
    <property type="protein sequence ID" value="Hba_14457"/>
    <property type="gene ID" value="Hba_14457"/>
</dbReference>
<evidence type="ECO:0000313" key="2">
    <source>
        <dbReference type="WBParaSite" id="Hba_14457"/>
    </source>
</evidence>